<organism evidence="1 2">
    <name type="scientific">Apostasia shenzhenica</name>
    <dbReference type="NCBI Taxonomy" id="1088818"/>
    <lineage>
        <taxon>Eukaryota</taxon>
        <taxon>Viridiplantae</taxon>
        <taxon>Streptophyta</taxon>
        <taxon>Embryophyta</taxon>
        <taxon>Tracheophyta</taxon>
        <taxon>Spermatophyta</taxon>
        <taxon>Magnoliopsida</taxon>
        <taxon>Liliopsida</taxon>
        <taxon>Asparagales</taxon>
        <taxon>Orchidaceae</taxon>
        <taxon>Apostasioideae</taxon>
        <taxon>Apostasia</taxon>
    </lineage>
</organism>
<protein>
    <submittedName>
        <fullName evidence="1">Uncharacterized protein</fullName>
    </submittedName>
</protein>
<reference evidence="1 2" key="1">
    <citation type="journal article" date="2017" name="Nature">
        <title>The Apostasia genome and the evolution of orchids.</title>
        <authorList>
            <person name="Zhang G.Q."/>
            <person name="Liu K.W."/>
            <person name="Li Z."/>
            <person name="Lohaus R."/>
            <person name="Hsiao Y.Y."/>
            <person name="Niu S.C."/>
            <person name="Wang J.Y."/>
            <person name="Lin Y.C."/>
            <person name="Xu Q."/>
            <person name="Chen L.J."/>
            <person name="Yoshida K."/>
            <person name="Fujiwara S."/>
            <person name="Wang Z.W."/>
            <person name="Zhang Y.Q."/>
            <person name="Mitsuda N."/>
            <person name="Wang M."/>
            <person name="Liu G.H."/>
            <person name="Pecoraro L."/>
            <person name="Huang H.X."/>
            <person name="Xiao X.J."/>
            <person name="Lin M."/>
            <person name="Wu X.Y."/>
            <person name="Wu W.L."/>
            <person name="Chen Y.Y."/>
            <person name="Chang S.B."/>
            <person name="Sakamoto S."/>
            <person name="Ohme-Takagi M."/>
            <person name="Yagi M."/>
            <person name="Zeng S.J."/>
            <person name="Shen C.Y."/>
            <person name="Yeh C.M."/>
            <person name="Luo Y.B."/>
            <person name="Tsai W.C."/>
            <person name="Van de Peer Y."/>
            <person name="Liu Z.J."/>
        </authorList>
    </citation>
    <scope>NUCLEOTIDE SEQUENCE [LARGE SCALE GENOMIC DNA]</scope>
    <source>
        <strain evidence="2">cv. Shenzhen</strain>
        <tissue evidence="1">Stem</tissue>
    </source>
</reference>
<evidence type="ECO:0000313" key="2">
    <source>
        <dbReference type="Proteomes" id="UP000236161"/>
    </source>
</evidence>
<accession>A0A2H9ZVV2</accession>
<gene>
    <name evidence="1" type="ORF">AXF42_Ash021716</name>
</gene>
<keyword evidence="2" id="KW-1185">Reference proteome</keyword>
<sequence>MEEAIKGNERVPPANFSVAVDVEGAWSVLGERLFEIRREEEKILGNTSQVLEVVRSMKGKEEGEARYLQRIKELEGGLLQATECSQNDHREELGKLYKLEDKLASLALDNAEWANKSEIARGEFHRSLFGCEPGSFCSCQRPPKKNKGVG</sequence>
<dbReference type="EMBL" id="KZ453284">
    <property type="protein sequence ID" value="PKA47404.1"/>
    <property type="molecule type" value="Genomic_DNA"/>
</dbReference>
<name>A0A2H9ZVV2_9ASPA</name>
<proteinExistence type="predicted"/>
<dbReference type="Proteomes" id="UP000236161">
    <property type="component" value="Unassembled WGS sequence"/>
</dbReference>
<dbReference type="AlphaFoldDB" id="A0A2H9ZVV2"/>
<evidence type="ECO:0000313" key="1">
    <source>
        <dbReference type="EMBL" id="PKA47404.1"/>
    </source>
</evidence>